<keyword evidence="2" id="KW-1185">Reference proteome</keyword>
<comment type="caution">
    <text evidence="1">The sequence shown here is derived from an EMBL/GenBank/DDBJ whole genome shotgun (WGS) entry which is preliminary data.</text>
</comment>
<evidence type="ECO:0000313" key="2">
    <source>
        <dbReference type="Proteomes" id="UP001060085"/>
    </source>
</evidence>
<name>A0ACC0BC52_CATRO</name>
<gene>
    <name evidence="1" type="ORF">M9H77_10613</name>
</gene>
<dbReference type="EMBL" id="CM044703">
    <property type="protein sequence ID" value="KAI5670249.1"/>
    <property type="molecule type" value="Genomic_DNA"/>
</dbReference>
<sequence>MASISPSTFITITTLLLFFCLSSTSSSAATTPKTYTNFIKTRCGTTTYPSLCAKTLLPYASSVKTNPLNLCTTALNVAIQGAKSASNSVKKLVSQTGLSKGDAATIKECISDLKDVVYELKDTLDAMARLGDKDREFQWSNAKTRASAAITDAETCRDAFSDRKVSASLKKKVAVYVNSVEQLISNALALINRLY</sequence>
<accession>A0ACC0BC52</accession>
<proteinExistence type="predicted"/>
<dbReference type="Proteomes" id="UP001060085">
    <property type="component" value="Linkage Group LG03"/>
</dbReference>
<reference evidence="2" key="1">
    <citation type="journal article" date="2023" name="Nat. Plants">
        <title>Single-cell RNA sequencing provides a high-resolution roadmap for understanding the multicellular compartmentation of specialized metabolism.</title>
        <authorList>
            <person name="Sun S."/>
            <person name="Shen X."/>
            <person name="Li Y."/>
            <person name="Li Y."/>
            <person name="Wang S."/>
            <person name="Li R."/>
            <person name="Zhang H."/>
            <person name="Shen G."/>
            <person name="Guo B."/>
            <person name="Wei J."/>
            <person name="Xu J."/>
            <person name="St-Pierre B."/>
            <person name="Chen S."/>
            <person name="Sun C."/>
        </authorList>
    </citation>
    <scope>NUCLEOTIDE SEQUENCE [LARGE SCALE GENOMIC DNA]</scope>
</reference>
<evidence type="ECO:0000313" key="1">
    <source>
        <dbReference type="EMBL" id="KAI5670249.1"/>
    </source>
</evidence>
<protein>
    <submittedName>
        <fullName evidence="1">Uncharacterized protein</fullName>
    </submittedName>
</protein>
<organism evidence="1 2">
    <name type="scientific">Catharanthus roseus</name>
    <name type="common">Madagascar periwinkle</name>
    <name type="synonym">Vinca rosea</name>
    <dbReference type="NCBI Taxonomy" id="4058"/>
    <lineage>
        <taxon>Eukaryota</taxon>
        <taxon>Viridiplantae</taxon>
        <taxon>Streptophyta</taxon>
        <taxon>Embryophyta</taxon>
        <taxon>Tracheophyta</taxon>
        <taxon>Spermatophyta</taxon>
        <taxon>Magnoliopsida</taxon>
        <taxon>eudicotyledons</taxon>
        <taxon>Gunneridae</taxon>
        <taxon>Pentapetalae</taxon>
        <taxon>asterids</taxon>
        <taxon>lamiids</taxon>
        <taxon>Gentianales</taxon>
        <taxon>Apocynaceae</taxon>
        <taxon>Rauvolfioideae</taxon>
        <taxon>Vinceae</taxon>
        <taxon>Catharanthinae</taxon>
        <taxon>Catharanthus</taxon>
    </lineage>
</organism>